<evidence type="ECO:0000313" key="3">
    <source>
        <dbReference type="Proteomes" id="UP001292084"/>
    </source>
</evidence>
<dbReference type="RefSeq" id="WP_322422099.1">
    <property type="nucleotide sequence ID" value="NZ_JAXQNN010000004.1"/>
</dbReference>
<dbReference type="Proteomes" id="UP001292084">
    <property type="component" value="Unassembled WGS sequence"/>
</dbReference>
<feature type="region of interest" description="Disordered" evidence="1">
    <location>
        <begin position="1"/>
        <end position="56"/>
    </location>
</feature>
<keyword evidence="3" id="KW-1185">Reference proteome</keyword>
<proteinExistence type="predicted"/>
<protein>
    <recommendedName>
        <fullName evidence="4">Multidrug ABC transporter ATPase</fullName>
    </recommendedName>
</protein>
<reference evidence="2 3" key="1">
    <citation type="submission" date="2023-12" db="EMBL/GenBank/DDBJ databases">
        <title>Jeotgalibacillus haloalkaliphilus sp. nov., a novel salt-tolerant bacteria, isolated from the estuary of the Fenhe River into the Yellow River.</title>
        <authorList>
            <person name="Li Y."/>
        </authorList>
    </citation>
    <scope>NUCLEOTIDE SEQUENCE [LARGE SCALE GENOMIC DNA]</scope>
    <source>
        <strain evidence="2 3">HH7-29</strain>
    </source>
</reference>
<comment type="caution">
    <text evidence="2">The sequence shown here is derived from an EMBL/GenBank/DDBJ whole genome shotgun (WGS) entry which is preliminary data.</text>
</comment>
<name>A0ABU5KPE7_9BACL</name>
<evidence type="ECO:0008006" key="4">
    <source>
        <dbReference type="Google" id="ProtNLM"/>
    </source>
</evidence>
<organism evidence="2 3">
    <name type="scientific">Jeotgalibacillus haloalkalitolerans</name>
    <dbReference type="NCBI Taxonomy" id="3104292"/>
    <lineage>
        <taxon>Bacteria</taxon>
        <taxon>Bacillati</taxon>
        <taxon>Bacillota</taxon>
        <taxon>Bacilli</taxon>
        <taxon>Bacillales</taxon>
        <taxon>Caryophanaceae</taxon>
        <taxon>Jeotgalibacillus</taxon>
    </lineage>
</organism>
<accession>A0ABU5KPE7</accession>
<gene>
    <name evidence="2" type="ORF">UFB30_12920</name>
</gene>
<evidence type="ECO:0000256" key="1">
    <source>
        <dbReference type="SAM" id="MobiDB-lite"/>
    </source>
</evidence>
<dbReference type="EMBL" id="JAXQNN010000004">
    <property type="protein sequence ID" value="MDZ5713133.1"/>
    <property type="molecule type" value="Genomic_DNA"/>
</dbReference>
<feature type="compositionally biased region" description="Basic and acidic residues" evidence="1">
    <location>
        <begin position="31"/>
        <end position="41"/>
    </location>
</feature>
<sequence>MTKKHEHDKHEMPDNSSMASDLEEMDQLGRQMEKMRTNEQLKKHREPGTEQFEEEE</sequence>
<evidence type="ECO:0000313" key="2">
    <source>
        <dbReference type="EMBL" id="MDZ5713133.1"/>
    </source>
</evidence>